<reference evidence="3 4" key="1">
    <citation type="submission" date="2018-01" db="EMBL/GenBank/DDBJ databases">
        <title>Halomonas endophytica sp. nov., isolated from storage liquid in the stems of Populus euphratica.</title>
        <authorList>
            <person name="Chen C."/>
        </authorList>
    </citation>
    <scope>NUCLEOTIDE SEQUENCE [LARGE SCALE GENOMIC DNA]</scope>
    <source>
        <strain evidence="3 4">BZ-SZ-XJ27</strain>
    </source>
</reference>
<name>A0A2N7UC79_9GAMM</name>
<feature type="region of interest" description="Disordered" evidence="1">
    <location>
        <begin position="197"/>
        <end position="221"/>
    </location>
</feature>
<dbReference type="InterPro" id="IPR012437">
    <property type="entry name" value="DUF1638"/>
</dbReference>
<proteinExistence type="predicted"/>
<organism evidence="3 4">
    <name type="scientific">Halomonas urumqiensis</name>
    <dbReference type="NCBI Taxonomy" id="1684789"/>
    <lineage>
        <taxon>Bacteria</taxon>
        <taxon>Pseudomonadati</taxon>
        <taxon>Pseudomonadota</taxon>
        <taxon>Gammaproteobacteria</taxon>
        <taxon>Oceanospirillales</taxon>
        <taxon>Halomonadaceae</taxon>
        <taxon>Halomonas</taxon>
    </lineage>
</organism>
<feature type="compositionally biased region" description="Polar residues" evidence="1">
    <location>
        <begin position="211"/>
        <end position="221"/>
    </location>
</feature>
<protein>
    <recommendedName>
        <fullName evidence="2">DUF1638 domain-containing protein</fullName>
    </recommendedName>
</protein>
<feature type="domain" description="DUF1638" evidence="2">
    <location>
        <begin position="32"/>
        <end position="188"/>
    </location>
</feature>
<dbReference type="AlphaFoldDB" id="A0A2N7UC79"/>
<accession>A0A2N7UC79</accession>
<dbReference type="OrthoDB" id="9814689at2"/>
<dbReference type="RefSeq" id="WP_102589113.1">
    <property type="nucleotide sequence ID" value="NZ_BNAE01000001.1"/>
</dbReference>
<evidence type="ECO:0000313" key="3">
    <source>
        <dbReference type="EMBL" id="PMR78047.1"/>
    </source>
</evidence>
<evidence type="ECO:0000313" key="4">
    <source>
        <dbReference type="Proteomes" id="UP000235547"/>
    </source>
</evidence>
<evidence type="ECO:0000259" key="2">
    <source>
        <dbReference type="Pfam" id="PF07796"/>
    </source>
</evidence>
<sequence>MPPMSIIACGALAREIQALIVANGWHDLHLECLPADLHNHPERIPEAVAERVARRPADHTTFVAYADCGTGGRLDAVLAPYGVERLPGAHCYDTFAGESAMAALAEQEPGTFYLTDFLVRHFDRLVIRELGIDRHPQLAACYFGHYRRLVYLSQRDDTALEQAARSAAERLGLEYHYRHTGYGALETSLIRLVESSSGASPSDASSPVSSFTNRESTAWPC</sequence>
<feature type="compositionally biased region" description="Low complexity" evidence="1">
    <location>
        <begin position="197"/>
        <end position="210"/>
    </location>
</feature>
<dbReference type="Proteomes" id="UP000235547">
    <property type="component" value="Unassembled WGS sequence"/>
</dbReference>
<keyword evidence="4" id="KW-1185">Reference proteome</keyword>
<gene>
    <name evidence="3" type="ORF">C1H70_14780</name>
</gene>
<dbReference type="EMBL" id="PNRG01000033">
    <property type="protein sequence ID" value="PMR78047.1"/>
    <property type="molecule type" value="Genomic_DNA"/>
</dbReference>
<comment type="caution">
    <text evidence="3">The sequence shown here is derived from an EMBL/GenBank/DDBJ whole genome shotgun (WGS) entry which is preliminary data.</text>
</comment>
<dbReference type="Pfam" id="PF07796">
    <property type="entry name" value="DUF1638"/>
    <property type="match status" value="1"/>
</dbReference>
<evidence type="ECO:0000256" key="1">
    <source>
        <dbReference type="SAM" id="MobiDB-lite"/>
    </source>
</evidence>